<dbReference type="RefSeq" id="WP_006213216.1">
    <property type="nucleotide sequence ID" value="NZ_ANHZ02000001.1"/>
</dbReference>
<feature type="transmembrane region" description="Helical" evidence="2">
    <location>
        <begin position="71"/>
        <end position="90"/>
    </location>
</feature>
<proteinExistence type="predicted"/>
<keyword evidence="2" id="KW-0472">Membrane</keyword>
<dbReference type="InterPro" id="IPR046550">
    <property type="entry name" value="DUF6704"/>
</dbReference>
<feature type="region of interest" description="Disordered" evidence="1">
    <location>
        <begin position="1"/>
        <end position="22"/>
    </location>
</feature>
<dbReference type="NCBIfam" id="NF041681">
    <property type="entry name" value="HGxxPAAW"/>
    <property type="match status" value="1"/>
</dbReference>
<dbReference type="STRING" id="71999.KPaMU14_05980"/>
<organism evidence="3 4">
    <name type="scientific">Kocuria palustris PEL</name>
    <dbReference type="NCBI Taxonomy" id="1236550"/>
    <lineage>
        <taxon>Bacteria</taxon>
        <taxon>Bacillati</taxon>
        <taxon>Actinomycetota</taxon>
        <taxon>Actinomycetes</taxon>
        <taxon>Micrococcales</taxon>
        <taxon>Micrococcaceae</taxon>
        <taxon>Kocuria</taxon>
    </lineage>
</organism>
<sequence length="111" mass="11531">MSHATTSSSTASEAASRLEAEREAHGPDVIVLDHTAYVGHGNTVAAWTCIAIMAVGVVLGLIGLVQELGSVLMWVGVGVIVLGLIVGAVLKGMGMGYEGEVRKHERGELKH</sequence>
<name>M2XYM0_9MICC</name>
<accession>M2XYM0</accession>
<keyword evidence="2" id="KW-0812">Transmembrane</keyword>
<evidence type="ECO:0000256" key="1">
    <source>
        <dbReference type="SAM" id="MobiDB-lite"/>
    </source>
</evidence>
<reference evidence="3 4" key="1">
    <citation type="journal article" date="2014" name="Genome Announc.">
        <title>Draft Genome Sequence of Kocuria palustris PEL.</title>
        <authorList>
            <person name="Sharma G."/>
            <person name="Khatri I."/>
            <person name="Subramanian S."/>
        </authorList>
    </citation>
    <scope>NUCLEOTIDE SEQUENCE [LARGE SCALE GENOMIC DNA]</scope>
    <source>
        <strain evidence="3 4">PEL</strain>
    </source>
</reference>
<comment type="caution">
    <text evidence="3">The sequence shown here is derived from an EMBL/GenBank/DDBJ whole genome shotgun (WGS) entry which is preliminary data.</text>
</comment>
<protein>
    <submittedName>
        <fullName evidence="3">Uncharacterized protein</fullName>
    </submittedName>
</protein>
<feature type="transmembrane region" description="Helical" evidence="2">
    <location>
        <begin position="44"/>
        <end position="65"/>
    </location>
</feature>
<dbReference type="EMBL" id="ANHZ02000001">
    <property type="protein sequence ID" value="EME37873.1"/>
    <property type="molecule type" value="Genomic_DNA"/>
</dbReference>
<keyword evidence="4" id="KW-1185">Reference proteome</keyword>
<keyword evidence="2" id="KW-1133">Transmembrane helix</keyword>
<dbReference type="AlphaFoldDB" id="M2XYM0"/>
<evidence type="ECO:0000313" key="3">
    <source>
        <dbReference type="EMBL" id="EME37873.1"/>
    </source>
</evidence>
<evidence type="ECO:0000313" key="4">
    <source>
        <dbReference type="Proteomes" id="UP000009877"/>
    </source>
</evidence>
<gene>
    <name evidence="3" type="ORF">C884_00068</name>
</gene>
<dbReference type="Pfam" id="PF20447">
    <property type="entry name" value="DUF6704"/>
    <property type="match status" value="1"/>
</dbReference>
<evidence type="ECO:0000256" key="2">
    <source>
        <dbReference type="SAM" id="Phobius"/>
    </source>
</evidence>
<dbReference type="Proteomes" id="UP000009877">
    <property type="component" value="Unassembled WGS sequence"/>
</dbReference>
<feature type="compositionally biased region" description="Low complexity" evidence="1">
    <location>
        <begin position="1"/>
        <end position="15"/>
    </location>
</feature>